<feature type="region of interest" description="Disordered" evidence="5">
    <location>
        <begin position="1"/>
        <end position="25"/>
    </location>
</feature>
<comment type="catalytic activity">
    <reaction evidence="4">
        <text>(6S)-5-formyl-5,6,7,8-tetrahydrofolate + ATP = (6R)-5,10-methenyltetrahydrofolate + ADP + phosphate</text>
        <dbReference type="Rhea" id="RHEA:10488"/>
        <dbReference type="ChEBI" id="CHEBI:30616"/>
        <dbReference type="ChEBI" id="CHEBI:43474"/>
        <dbReference type="ChEBI" id="CHEBI:57455"/>
        <dbReference type="ChEBI" id="CHEBI:57457"/>
        <dbReference type="ChEBI" id="CHEBI:456216"/>
        <dbReference type="EC" id="6.3.3.2"/>
    </reaction>
</comment>
<dbReference type="InterPro" id="IPR037171">
    <property type="entry name" value="NagB/RpiA_transferase-like"/>
</dbReference>
<evidence type="ECO:0000313" key="6">
    <source>
        <dbReference type="EMBL" id="MDR6270569.1"/>
    </source>
</evidence>
<name>A0ABU1JEL9_9MICC</name>
<dbReference type="Pfam" id="PF01812">
    <property type="entry name" value="5-FTHF_cyc-lig"/>
    <property type="match status" value="1"/>
</dbReference>
<comment type="caution">
    <text evidence="6">The sequence shown here is derived from an EMBL/GenBank/DDBJ whole genome shotgun (WGS) entry which is preliminary data.</text>
</comment>
<proteinExistence type="inferred from homology"/>
<evidence type="ECO:0000256" key="5">
    <source>
        <dbReference type="SAM" id="MobiDB-lite"/>
    </source>
</evidence>
<dbReference type="PANTHER" id="PTHR23407">
    <property type="entry name" value="ATPASE INHIBITOR/5-FORMYLTETRAHYDROFOLATE CYCLO-LIGASE"/>
    <property type="match status" value="1"/>
</dbReference>
<evidence type="ECO:0000313" key="7">
    <source>
        <dbReference type="Proteomes" id="UP001185069"/>
    </source>
</evidence>
<dbReference type="PANTHER" id="PTHR23407:SF1">
    <property type="entry name" value="5-FORMYLTETRAHYDROFOLATE CYCLO-LIGASE"/>
    <property type="match status" value="1"/>
</dbReference>
<evidence type="ECO:0000256" key="4">
    <source>
        <dbReference type="RuleBase" id="RU361279"/>
    </source>
</evidence>
<keyword evidence="2 4" id="KW-0547">Nucleotide-binding</keyword>
<dbReference type="GO" id="GO:0030272">
    <property type="term" value="F:5-formyltetrahydrofolate cyclo-ligase activity"/>
    <property type="evidence" value="ECO:0007669"/>
    <property type="project" value="UniProtKB-EC"/>
</dbReference>
<dbReference type="EMBL" id="JAVDQF010000001">
    <property type="protein sequence ID" value="MDR6270569.1"/>
    <property type="molecule type" value="Genomic_DNA"/>
</dbReference>
<dbReference type="SUPFAM" id="SSF100950">
    <property type="entry name" value="NagB/RpiA/CoA transferase-like"/>
    <property type="match status" value="1"/>
</dbReference>
<keyword evidence="3 4" id="KW-0067">ATP-binding</keyword>
<keyword evidence="4" id="KW-0479">Metal-binding</keyword>
<accession>A0ABU1JEL9</accession>
<comment type="similarity">
    <text evidence="1 4">Belongs to the 5-formyltetrahydrofolate cyclo-ligase family.</text>
</comment>
<evidence type="ECO:0000256" key="2">
    <source>
        <dbReference type="ARBA" id="ARBA00022741"/>
    </source>
</evidence>
<keyword evidence="4" id="KW-0460">Magnesium</keyword>
<dbReference type="InterPro" id="IPR024185">
    <property type="entry name" value="FTHF_cligase-like_sf"/>
</dbReference>
<gene>
    <name evidence="6" type="ORF">JOE69_002807</name>
</gene>
<evidence type="ECO:0000256" key="3">
    <source>
        <dbReference type="ARBA" id="ARBA00022840"/>
    </source>
</evidence>
<dbReference type="PIRSF" id="PIRSF006806">
    <property type="entry name" value="FTHF_cligase"/>
    <property type="match status" value="1"/>
</dbReference>
<keyword evidence="7" id="KW-1185">Reference proteome</keyword>
<reference evidence="6 7" key="1">
    <citation type="submission" date="2023-07" db="EMBL/GenBank/DDBJ databases">
        <title>Sequencing the genomes of 1000 actinobacteria strains.</title>
        <authorList>
            <person name="Klenk H.-P."/>
        </authorList>
    </citation>
    <scope>NUCLEOTIDE SEQUENCE [LARGE SCALE GENOMIC DNA]</scope>
    <source>
        <strain evidence="6 7">DSM 14555</strain>
    </source>
</reference>
<keyword evidence="6" id="KW-0436">Ligase</keyword>
<dbReference type="NCBIfam" id="TIGR02727">
    <property type="entry name" value="MTHFS_bact"/>
    <property type="match status" value="1"/>
</dbReference>
<organism evidence="6 7">
    <name type="scientific">Arthrobacter russicus</name>
    <dbReference type="NCBI Taxonomy" id="172040"/>
    <lineage>
        <taxon>Bacteria</taxon>
        <taxon>Bacillati</taxon>
        <taxon>Actinomycetota</taxon>
        <taxon>Actinomycetes</taxon>
        <taxon>Micrococcales</taxon>
        <taxon>Micrococcaceae</taxon>
        <taxon>Arthrobacter</taxon>
    </lineage>
</organism>
<sequence>MTDLTEAERKAELRNRSRGRRASLSAENLREKAHGFIETGQELLESLGLAAERRAITGYLPVAAEPPVLAMLEMFSSAGHPIFMPVCEPQRQLSWVLWHPGVELRTSDFGPIQEPVGDRHGPEALASVGLMVLPALAVDGEGNRLGQGGGYYDRALSRVHEAGQTPVLAAAVYSEDLLPPGGVPHDALDQRVQFALTPEFFRPLEC</sequence>
<protein>
    <recommendedName>
        <fullName evidence="4">5-formyltetrahydrofolate cyclo-ligase</fullName>
        <ecNumber evidence="4">6.3.3.2</ecNumber>
    </recommendedName>
</protein>
<dbReference type="Gene3D" id="3.40.50.10420">
    <property type="entry name" value="NagB/RpiA/CoA transferase-like"/>
    <property type="match status" value="1"/>
</dbReference>
<comment type="cofactor">
    <cofactor evidence="4">
        <name>Mg(2+)</name>
        <dbReference type="ChEBI" id="CHEBI:18420"/>
    </cofactor>
</comment>
<dbReference type="Proteomes" id="UP001185069">
    <property type="component" value="Unassembled WGS sequence"/>
</dbReference>
<dbReference type="RefSeq" id="WP_309799735.1">
    <property type="nucleotide sequence ID" value="NZ_BAAAHY010000007.1"/>
</dbReference>
<evidence type="ECO:0000256" key="1">
    <source>
        <dbReference type="ARBA" id="ARBA00010638"/>
    </source>
</evidence>
<dbReference type="InterPro" id="IPR002698">
    <property type="entry name" value="FTHF_cligase"/>
</dbReference>
<dbReference type="EC" id="6.3.3.2" evidence="4"/>
<feature type="compositionally biased region" description="Basic and acidic residues" evidence="5">
    <location>
        <begin position="1"/>
        <end position="15"/>
    </location>
</feature>